<evidence type="ECO:0000259" key="3">
    <source>
        <dbReference type="Pfam" id="PF06580"/>
    </source>
</evidence>
<dbReference type="EMBL" id="JBEPLX010000010">
    <property type="protein sequence ID" value="MET3533954.1"/>
    <property type="molecule type" value="Genomic_DNA"/>
</dbReference>
<dbReference type="Pfam" id="PF02518">
    <property type="entry name" value="HATPase_c"/>
    <property type="match status" value="1"/>
</dbReference>
<keyword evidence="1" id="KW-0472">Membrane</keyword>
<dbReference type="Proteomes" id="UP001549134">
    <property type="component" value="Unassembled WGS sequence"/>
</dbReference>
<evidence type="ECO:0000256" key="1">
    <source>
        <dbReference type="SAM" id="Phobius"/>
    </source>
</evidence>
<dbReference type="InterPro" id="IPR010559">
    <property type="entry name" value="Sig_transdc_His_kin_internal"/>
</dbReference>
<reference evidence="4 5" key="1">
    <citation type="submission" date="2024-06" db="EMBL/GenBank/DDBJ databases">
        <title>Genomic Encyclopedia of Type Strains, Phase IV (KMG-IV): sequencing the most valuable type-strain genomes for metagenomic binning, comparative biology and taxonomic classification.</title>
        <authorList>
            <person name="Goeker M."/>
        </authorList>
    </citation>
    <scope>NUCLEOTIDE SEQUENCE [LARGE SCALE GENOMIC DNA]</scope>
    <source>
        <strain evidence="4 5">DSM 29126</strain>
    </source>
</reference>
<keyword evidence="5" id="KW-1185">Reference proteome</keyword>
<sequence length="520" mass="61305">MKKQNLSQIESTLNIFTRALKQDLTSEERFLYWTVINDESLDDFLLNAEQDQYIKNLQKIRSHVQEFETYNKVDFSLFIQEKQSSDLINISPLHISYSEFLKIEEFFKSTKQEDYSNYNSWNITTIDQQHYIYKVVSYKEKKLYSITPIDAILKPLNEIEIGDNGSISVDAPQNTSLLDNTSFSKYETVIANKKATKLPFNIYVNIDYQDAFRNVLMLQFSILLLPLIISIVAFWSLFYTQKRVISPMKRLLQHLQGTNPEDFEFDKEGIIEIDDANNQINFLFNEIQMLKHDIFNSKLKQKGIELNYLKNQIHPHFYLNILSMIHGMIQTEHYEEIEQLTLSTSRYFRYLFQTDQDFVLLKDEIQHIQDYLQVQRLRYGNSFSFQVEIAERVYNNSIPPLILQTFVENIFKHCFSMDTKLSVRLNIDSVTEENDYYRIVLEDNGPGFPDNILSKLKSRTSLITKDGKHIGLTNTYERLDSLYQQDYYIHFMNKPEGGAMIKLILPNQNKKGATNENLTR</sequence>
<keyword evidence="1" id="KW-1133">Transmembrane helix</keyword>
<keyword evidence="4" id="KW-0418">Kinase</keyword>
<proteinExistence type="predicted"/>
<keyword evidence="1" id="KW-0812">Transmembrane</keyword>
<dbReference type="InterPro" id="IPR003594">
    <property type="entry name" value="HATPase_dom"/>
</dbReference>
<dbReference type="GO" id="GO:0004673">
    <property type="term" value="F:protein histidine kinase activity"/>
    <property type="evidence" value="ECO:0007669"/>
    <property type="project" value="UniProtKB-EC"/>
</dbReference>
<accession>A0ABV2ES17</accession>
<dbReference type="Gene3D" id="3.30.565.10">
    <property type="entry name" value="Histidine kinase-like ATPase, C-terminal domain"/>
    <property type="match status" value="1"/>
</dbReference>
<comment type="caution">
    <text evidence="4">The sequence shown here is derived from an EMBL/GenBank/DDBJ whole genome shotgun (WGS) entry which is preliminary data.</text>
</comment>
<keyword evidence="4" id="KW-0808">Transferase</keyword>
<feature type="domain" description="Signal transduction histidine kinase internal region" evidence="3">
    <location>
        <begin position="305"/>
        <end position="383"/>
    </location>
</feature>
<evidence type="ECO:0000313" key="4">
    <source>
        <dbReference type="EMBL" id="MET3533954.1"/>
    </source>
</evidence>
<evidence type="ECO:0000259" key="2">
    <source>
        <dbReference type="Pfam" id="PF02518"/>
    </source>
</evidence>
<dbReference type="RefSeq" id="WP_237395171.1">
    <property type="nucleotide sequence ID" value="NZ_AP024276.1"/>
</dbReference>
<gene>
    <name evidence="4" type="ORF">ABID50_001111</name>
</gene>
<organism evidence="4 5">
    <name type="scientific">Streptococcus parasuis</name>
    <dbReference type="NCBI Taxonomy" id="1501662"/>
    <lineage>
        <taxon>Bacteria</taxon>
        <taxon>Bacillati</taxon>
        <taxon>Bacillota</taxon>
        <taxon>Bacilli</taxon>
        <taxon>Lactobacillales</taxon>
        <taxon>Streptococcaceae</taxon>
        <taxon>Streptococcus</taxon>
    </lineage>
</organism>
<dbReference type="EC" id="2.7.13.3" evidence="4"/>
<protein>
    <submittedName>
        <fullName evidence="4">Two-component system sensor histidine kinase YesM</fullName>
        <ecNumber evidence="4">2.7.13.3</ecNumber>
    </submittedName>
</protein>
<dbReference type="GeneID" id="78827407"/>
<dbReference type="PANTHER" id="PTHR34220">
    <property type="entry name" value="SENSOR HISTIDINE KINASE YPDA"/>
    <property type="match status" value="1"/>
</dbReference>
<dbReference type="InterPro" id="IPR036890">
    <property type="entry name" value="HATPase_C_sf"/>
</dbReference>
<feature type="domain" description="Histidine kinase/HSP90-like ATPase" evidence="2">
    <location>
        <begin position="402"/>
        <end position="508"/>
    </location>
</feature>
<evidence type="ECO:0000313" key="5">
    <source>
        <dbReference type="Proteomes" id="UP001549134"/>
    </source>
</evidence>
<dbReference type="PANTHER" id="PTHR34220:SF7">
    <property type="entry name" value="SENSOR HISTIDINE KINASE YPDA"/>
    <property type="match status" value="1"/>
</dbReference>
<dbReference type="Pfam" id="PF06580">
    <property type="entry name" value="His_kinase"/>
    <property type="match status" value="1"/>
</dbReference>
<dbReference type="InterPro" id="IPR050640">
    <property type="entry name" value="Bact_2-comp_sensor_kinase"/>
</dbReference>
<feature type="transmembrane region" description="Helical" evidence="1">
    <location>
        <begin position="216"/>
        <end position="240"/>
    </location>
</feature>
<name>A0ABV2ES17_9STRE</name>
<dbReference type="SUPFAM" id="SSF55874">
    <property type="entry name" value="ATPase domain of HSP90 chaperone/DNA topoisomerase II/histidine kinase"/>
    <property type="match status" value="1"/>
</dbReference>